<keyword evidence="1" id="KW-0378">Hydrolase</keyword>
<keyword evidence="1" id="KW-0645">Protease</keyword>
<dbReference type="PANTHER" id="PTHR34217:SF1">
    <property type="entry name" value="CARBOXYPEPTIDASE 1"/>
    <property type="match status" value="1"/>
</dbReference>
<sequence length="88" mass="10392">MFGYFPTYALGSAYASQIFYYMNKDFDVNSAIRENKLELILNFLSKHIHRFGSLKPADEIIYNMCGECLNAKYYISYLEKKFSNIYKL</sequence>
<dbReference type="InterPro" id="IPR001333">
    <property type="entry name" value="Peptidase_M32_Taq"/>
</dbReference>
<evidence type="ECO:0000313" key="2">
    <source>
        <dbReference type="Proteomes" id="UP000000490"/>
    </source>
</evidence>
<name>A0ABM5MCA9_FRAST</name>
<dbReference type="SUPFAM" id="SSF55486">
    <property type="entry name" value="Metalloproteases ('zincins'), catalytic domain"/>
    <property type="match status" value="1"/>
</dbReference>
<gene>
    <name evidence="1" type="ordered locus">F7308_1920</name>
</gene>
<reference evidence="1" key="1">
    <citation type="submission" date="2011-05" db="EMBL/GenBank/DDBJ databases">
        <authorList>
            <person name="Kuske C.R."/>
            <person name="Challacombe J.F."/>
            <person name="Siddaramappa S."/>
            <person name="Petersen J.M."/>
            <person name="Bruce D.C."/>
        </authorList>
    </citation>
    <scope>NUCLEOTIDE SEQUENCE</scope>
    <source>
        <strain evidence="1">TX077308</strain>
    </source>
</reference>
<keyword evidence="1" id="KW-0121">Carboxypeptidase</keyword>
<dbReference type="Pfam" id="PF02074">
    <property type="entry name" value="Peptidase_M32"/>
    <property type="match status" value="1"/>
</dbReference>
<evidence type="ECO:0000313" key="1">
    <source>
        <dbReference type="EMBL" id="AEI36844.1"/>
    </source>
</evidence>
<dbReference type="PANTHER" id="PTHR34217">
    <property type="entry name" value="METAL-DEPENDENT CARBOXYPEPTIDASE"/>
    <property type="match status" value="1"/>
</dbReference>
<dbReference type="EC" id="3.4.17.19" evidence="1"/>
<dbReference type="GO" id="GO:0004180">
    <property type="term" value="F:carboxypeptidase activity"/>
    <property type="evidence" value="ECO:0007669"/>
    <property type="project" value="UniProtKB-KW"/>
</dbReference>
<dbReference type="Gene3D" id="1.10.1370.30">
    <property type="match status" value="1"/>
</dbReference>
<dbReference type="EMBL" id="CP002872">
    <property type="protein sequence ID" value="AEI36844.1"/>
    <property type="molecule type" value="Genomic_DNA"/>
</dbReference>
<proteinExistence type="predicted"/>
<protein>
    <submittedName>
        <fullName evidence="1">Thermostable carboxypeptidase 1 Zinc-requiring, any residue but Pro</fullName>
        <ecNumber evidence="1">3.4.17.19</ecNumber>
    </submittedName>
</protein>
<dbReference type="Proteomes" id="UP000000490">
    <property type="component" value="Chromosome"/>
</dbReference>
<accession>A0ABM5MCA9</accession>
<keyword evidence="2" id="KW-1185">Reference proteome</keyword>
<organism evidence="1 2">
    <name type="scientific">Francisella salina</name>
    <dbReference type="NCBI Taxonomy" id="573569"/>
    <lineage>
        <taxon>Bacteria</taxon>
        <taxon>Pseudomonadati</taxon>
        <taxon>Pseudomonadota</taxon>
        <taxon>Gammaproteobacteria</taxon>
        <taxon>Thiotrichales</taxon>
        <taxon>Francisellaceae</taxon>
        <taxon>Francisella</taxon>
    </lineage>
</organism>
<dbReference type="PROSITE" id="PS52034">
    <property type="entry name" value="PEPTIDASE_M32"/>
    <property type="match status" value="1"/>
</dbReference>